<dbReference type="Pfam" id="PF07714">
    <property type="entry name" value="PK_Tyr_Ser-Thr"/>
    <property type="match status" value="1"/>
</dbReference>
<keyword evidence="5" id="KW-1185">Reference proteome</keyword>
<organism evidence="4 5">
    <name type="scientific">Cerrena zonata</name>
    <dbReference type="NCBI Taxonomy" id="2478898"/>
    <lineage>
        <taxon>Eukaryota</taxon>
        <taxon>Fungi</taxon>
        <taxon>Dikarya</taxon>
        <taxon>Basidiomycota</taxon>
        <taxon>Agaricomycotina</taxon>
        <taxon>Agaricomycetes</taxon>
        <taxon>Polyporales</taxon>
        <taxon>Cerrenaceae</taxon>
        <taxon>Cerrena</taxon>
    </lineage>
</organism>
<dbReference type="GO" id="GO:0097527">
    <property type="term" value="P:necroptotic signaling pathway"/>
    <property type="evidence" value="ECO:0007669"/>
    <property type="project" value="TreeGrafter"/>
</dbReference>
<accession>A0AAW0FYF0</accession>
<feature type="domain" description="Protein kinase" evidence="3">
    <location>
        <begin position="135"/>
        <end position="428"/>
    </location>
</feature>
<proteinExistence type="predicted"/>
<evidence type="ECO:0000256" key="2">
    <source>
        <dbReference type="ARBA" id="ARBA00022840"/>
    </source>
</evidence>
<reference evidence="4 5" key="1">
    <citation type="submission" date="2022-09" db="EMBL/GenBank/DDBJ databases">
        <authorList>
            <person name="Palmer J.M."/>
        </authorList>
    </citation>
    <scope>NUCLEOTIDE SEQUENCE [LARGE SCALE GENOMIC DNA]</scope>
    <source>
        <strain evidence="4 5">DSM 7382</strain>
    </source>
</reference>
<dbReference type="Proteomes" id="UP001385951">
    <property type="component" value="Unassembled WGS sequence"/>
</dbReference>
<protein>
    <recommendedName>
        <fullName evidence="3">Protein kinase domain-containing protein</fullName>
    </recommendedName>
</protein>
<evidence type="ECO:0000259" key="3">
    <source>
        <dbReference type="PROSITE" id="PS50011"/>
    </source>
</evidence>
<dbReference type="InterPro" id="IPR000719">
    <property type="entry name" value="Prot_kinase_dom"/>
</dbReference>
<dbReference type="GO" id="GO:0004672">
    <property type="term" value="F:protein kinase activity"/>
    <property type="evidence" value="ECO:0007669"/>
    <property type="project" value="InterPro"/>
</dbReference>
<sequence length="433" mass="49840">MNAISQYTTPTFLNDAPYLRNIIETLEAYGSANAKCTVCNKKEAVAEHAYCCSIECAHKAFMIACRLDSALRALDADNQYVAHWPGDIAEYAMNVMLAIAVNSPDIATQQGTVWFLMKVADHYERLPGSFFLEGRDVDISYQPSVGGFVFRTTYNGMTVAAKRLIWAYDRNGVDEHMRWMCYREALMWKTRKHERLLSLSGVVRTDQDYFMISSWHRDGDSRKFLEAMVQSHKRYRWGRFYQLLVYRWLLQVVEGLQYLHKRGATHGNLHSGNVLVVNPQPNSRHLQFDIVLTDFGLGIIQEVNNLQQGSSQGRLVQAPEQIHPDSNTQRPTAKSDIFTFAALCFHLYTTRPIYPALEGNNYEIRRDRAILSLEPLDREVTVKVQRENIQVVIPDELWEIIERCWTVPEDRPTLDWIEEKLKGMQGSLSAGQY</sequence>
<keyword evidence="2" id="KW-0067">ATP-binding</keyword>
<dbReference type="InterPro" id="IPR051681">
    <property type="entry name" value="Ser/Thr_Kinases-Pseudokinases"/>
</dbReference>
<evidence type="ECO:0000256" key="1">
    <source>
        <dbReference type="ARBA" id="ARBA00022741"/>
    </source>
</evidence>
<dbReference type="Gene3D" id="1.10.510.10">
    <property type="entry name" value="Transferase(Phosphotransferase) domain 1"/>
    <property type="match status" value="1"/>
</dbReference>
<dbReference type="GO" id="GO:0005524">
    <property type="term" value="F:ATP binding"/>
    <property type="evidence" value="ECO:0007669"/>
    <property type="project" value="UniProtKB-KW"/>
</dbReference>
<dbReference type="PANTHER" id="PTHR44329:SF298">
    <property type="entry name" value="MIXED LINEAGE KINASE DOMAIN-LIKE PROTEIN"/>
    <property type="match status" value="1"/>
</dbReference>
<dbReference type="PANTHER" id="PTHR44329">
    <property type="entry name" value="SERINE/THREONINE-PROTEIN KINASE TNNI3K-RELATED"/>
    <property type="match status" value="1"/>
</dbReference>
<name>A0AAW0FYF0_9APHY</name>
<dbReference type="PROSITE" id="PS50011">
    <property type="entry name" value="PROTEIN_KINASE_DOM"/>
    <property type="match status" value="1"/>
</dbReference>
<dbReference type="AlphaFoldDB" id="A0AAW0FYF0"/>
<comment type="caution">
    <text evidence="4">The sequence shown here is derived from an EMBL/GenBank/DDBJ whole genome shotgun (WGS) entry which is preliminary data.</text>
</comment>
<evidence type="ECO:0000313" key="5">
    <source>
        <dbReference type="Proteomes" id="UP001385951"/>
    </source>
</evidence>
<evidence type="ECO:0000313" key="4">
    <source>
        <dbReference type="EMBL" id="KAK7681805.1"/>
    </source>
</evidence>
<dbReference type="InterPro" id="IPR011009">
    <property type="entry name" value="Kinase-like_dom_sf"/>
</dbReference>
<dbReference type="EMBL" id="JASBNA010000039">
    <property type="protein sequence ID" value="KAK7681805.1"/>
    <property type="molecule type" value="Genomic_DNA"/>
</dbReference>
<gene>
    <name evidence="4" type="ORF">QCA50_015152</name>
</gene>
<keyword evidence="1" id="KW-0547">Nucleotide-binding</keyword>
<dbReference type="SUPFAM" id="SSF56112">
    <property type="entry name" value="Protein kinase-like (PK-like)"/>
    <property type="match status" value="1"/>
</dbReference>
<dbReference type="InterPro" id="IPR001245">
    <property type="entry name" value="Ser-Thr/Tyr_kinase_cat_dom"/>
</dbReference>